<accession>A0ABT0IXM3</accession>
<sequence length="234" mass="25560">MTVYFPTRFAILRERYDERLSEIGRAAVAASKVHGDDRIDDVYTAVRETLTKASLGGVGKSERRLREHLLDELEGLCLAWQSAGEVVHDVAGRLKIADFVSENDAFADLQDEGIFPDLCYVHIGEGTGLALRNTPPLFIDGFFIQPSCLGDEAGTMLTFTCGISQGAEPSYELGSMLRTSGRMVSVWISSDVPYASPRLFGDPDIVADSAMYHALTTAAASIRVTAENVRSFTR</sequence>
<comment type="caution">
    <text evidence="1">The sequence shown here is derived from an EMBL/GenBank/DDBJ whole genome shotgun (WGS) entry which is preliminary data.</text>
</comment>
<dbReference type="Proteomes" id="UP001202827">
    <property type="component" value="Unassembled WGS sequence"/>
</dbReference>
<dbReference type="EMBL" id="JALPRY010000034">
    <property type="protein sequence ID" value="MCK8782618.1"/>
    <property type="molecule type" value="Genomic_DNA"/>
</dbReference>
<dbReference type="RefSeq" id="WP_248684910.1">
    <property type="nucleotide sequence ID" value="NZ_JALPRY010000034.1"/>
</dbReference>
<evidence type="ECO:0000313" key="2">
    <source>
        <dbReference type="Proteomes" id="UP001202827"/>
    </source>
</evidence>
<evidence type="ECO:0000313" key="1">
    <source>
        <dbReference type="EMBL" id="MCK8782618.1"/>
    </source>
</evidence>
<proteinExistence type="predicted"/>
<gene>
    <name evidence="1" type="ORF">M0654_21860</name>
</gene>
<keyword evidence="2" id="KW-1185">Reference proteome</keyword>
<protein>
    <submittedName>
        <fullName evidence="1">Uncharacterized protein</fullName>
    </submittedName>
</protein>
<reference evidence="1 2" key="1">
    <citation type="submission" date="2022-04" db="EMBL/GenBank/DDBJ databases">
        <title>Rhizobium coralii sp. nov., isolated from coral Turbinaria peltata.</title>
        <authorList>
            <person name="Sun H."/>
        </authorList>
    </citation>
    <scope>NUCLEOTIDE SEQUENCE [LARGE SCALE GENOMIC DNA]</scope>
    <source>
        <strain evidence="1 2">NTR19</strain>
    </source>
</reference>
<name>A0ABT0IXM3_9HYPH</name>
<organism evidence="1 2">
    <name type="scientific">Neorhizobium turbinariae</name>
    <dbReference type="NCBI Taxonomy" id="2937795"/>
    <lineage>
        <taxon>Bacteria</taxon>
        <taxon>Pseudomonadati</taxon>
        <taxon>Pseudomonadota</taxon>
        <taxon>Alphaproteobacteria</taxon>
        <taxon>Hyphomicrobiales</taxon>
        <taxon>Rhizobiaceae</taxon>
        <taxon>Rhizobium/Agrobacterium group</taxon>
        <taxon>Neorhizobium</taxon>
    </lineage>
</organism>